<evidence type="ECO:0000256" key="5">
    <source>
        <dbReference type="HAMAP-Rule" id="MF_00214"/>
    </source>
</evidence>
<gene>
    <name evidence="5 7" type="primary">aroD</name>
    <name evidence="7" type="ORF">DQ226_08910</name>
    <name evidence="6" type="ORF">QYF62_06925</name>
</gene>
<keyword evidence="5" id="KW-0028">Amino-acid biosynthesis</keyword>
<dbReference type="SUPFAM" id="SSF51569">
    <property type="entry name" value="Aldolase"/>
    <property type="match status" value="1"/>
</dbReference>
<dbReference type="FunFam" id="3.20.20.70:FF:000047">
    <property type="entry name" value="3-dehydroquinate dehydratase"/>
    <property type="match status" value="1"/>
</dbReference>
<comment type="pathway">
    <text evidence="5">Metabolic intermediate biosynthesis; chorismate biosynthesis; chorismate from D-erythrose 4-phosphate and phosphoenolpyruvate: step 3/7.</text>
</comment>
<dbReference type="PANTHER" id="PTHR43699:SF1">
    <property type="entry name" value="3-DEHYDROQUINATE DEHYDRATASE"/>
    <property type="match status" value="1"/>
</dbReference>
<feature type="binding site" evidence="5">
    <location>
        <position position="241"/>
    </location>
    <ligand>
        <name>3-dehydroquinate</name>
        <dbReference type="ChEBI" id="CHEBI:32364"/>
    </ligand>
</feature>
<keyword evidence="3 5" id="KW-0456">Lyase</keyword>
<comment type="subunit">
    <text evidence="5">Homodimer.</text>
</comment>
<evidence type="ECO:0000313" key="7">
    <source>
        <dbReference type="EMBL" id="RBA36382.1"/>
    </source>
</evidence>
<comment type="similarity">
    <text evidence="5">Belongs to the type-I 3-dehydroquinase family.</text>
</comment>
<keyword evidence="9" id="KW-1185">Reference proteome</keyword>
<comment type="function">
    <text evidence="5">Involved in the third step of the chorismate pathway, which leads to the biosynthesis of aromatic amino acids. Catalyzes the cis-dehydration of 3-dehydroquinate (DHQ) and introduces the first double bond of the aromatic ring to yield 3-dehydroshikimate.</text>
</comment>
<dbReference type="GO" id="GO:0046279">
    <property type="term" value="P:3,4-dihydroxybenzoate biosynthetic process"/>
    <property type="evidence" value="ECO:0007669"/>
    <property type="project" value="TreeGrafter"/>
</dbReference>
<evidence type="ECO:0000256" key="3">
    <source>
        <dbReference type="ARBA" id="ARBA00023239"/>
    </source>
</evidence>
<dbReference type="Gene3D" id="3.20.20.70">
    <property type="entry name" value="Aldolase class I"/>
    <property type="match status" value="1"/>
</dbReference>
<evidence type="ECO:0000313" key="8">
    <source>
        <dbReference type="Proteomes" id="UP000252187"/>
    </source>
</evidence>
<organism evidence="7 8">
    <name type="scientific">Dietzia maris</name>
    <dbReference type="NCBI Taxonomy" id="37915"/>
    <lineage>
        <taxon>Bacteria</taxon>
        <taxon>Bacillati</taxon>
        <taxon>Actinomycetota</taxon>
        <taxon>Actinomycetes</taxon>
        <taxon>Mycobacteriales</taxon>
        <taxon>Dietziaceae</taxon>
        <taxon>Dietzia</taxon>
    </lineage>
</organism>
<dbReference type="Proteomes" id="UP001172702">
    <property type="component" value="Unassembled WGS sequence"/>
</dbReference>
<evidence type="ECO:0000256" key="1">
    <source>
        <dbReference type="ARBA" id="ARBA00001864"/>
    </source>
</evidence>
<proteinExistence type="inferred from homology"/>
<feature type="binding site" evidence="5">
    <location>
        <begin position="44"/>
        <end position="46"/>
    </location>
    <ligand>
        <name>3-dehydroquinate</name>
        <dbReference type="ChEBI" id="CHEBI:32364"/>
    </ligand>
</feature>
<name>A0A365PA58_9ACTN</name>
<dbReference type="InterPro" id="IPR050146">
    <property type="entry name" value="Type-I_3-dehydroquinase"/>
</dbReference>
<dbReference type="Proteomes" id="UP000252187">
    <property type="component" value="Unassembled WGS sequence"/>
</dbReference>
<keyword evidence="2 5" id="KW-0057">Aromatic amino acid biosynthesis</keyword>
<accession>A0A365PA58</accession>
<feature type="binding site" evidence="5">
    <location>
        <position position="94"/>
    </location>
    <ligand>
        <name>3-dehydroquinate</name>
        <dbReference type="ChEBI" id="CHEBI:32364"/>
    </ligand>
</feature>
<dbReference type="InterPro" id="IPR001381">
    <property type="entry name" value="DHquinase_I"/>
</dbReference>
<feature type="binding site" evidence="5">
    <location>
        <position position="245"/>
    </location>
    <ligand>
        <name>3-dehydroquinate</name>
        <dbReference type="ChEBI" id="CHEBI:32364"/>
    </ligand>
</feature>
<dbReference type="EMBL" id="JAUHTB010000006">
    <property type="protein sequence ID" value="MDN4505784.1"/>
    <property type="molecule type" value="Genomic_DNA"/>
</dbReference>
<dbReference type="CDD" id="cd00502">
    <property type="entry name" value="DHQase_I"/>
    <property type="match status" value="1"/>
</dbReference>
<keyword evidence="4 5" id="KW-0704">Schiff base</keyword>
<dbReference type="GO" id="GO:0003855">
    <property type="term" value="F:3-dehydroquinate dehydratase activity"/>
    <property type="evidence" value="ECO:0007669"/>
    <property type="project" value="UniProtKB-UniRule"/>
</dbReference>
<dbReference type="GO" id="GO:0009073">
    <property type="term" value="P:aromatic amino acid family biosynthetic process"/>
    <property type="evidence" value="ECO:0007669"/>
    <property type="project" value="UniProtKB-KW"/>
</dbReference>
<dbReference type="UniPathway" id="UPA00053">
    <property type="reaction ID" value="UER00086"/>
</dbReference>
<dbReference type="InterPro" id="IPR013785">
    <property type="entry name" value="Aldolase_TIM"/>
</dbReference>
<feature type="active site" description="Schiff-base intermediate with substrate" evidence="5">
    <location>
        <position position="180"/>
    </location>
</feature>
<dbReference type="EC" id="4.2.1.10" evidence="5"/>
<reference evidence="6 9" key="2">
    <citation type="submission" date="2023-07" db="EMBL/GenBank/DDBJ databases">
        <title>Strategy for survival of the halotoleranting strain Dietzia MX2 from the Yakshinskoe mineral salts deposit.</title>
        <authorList>
            <person name="Kharitonova M.A."/>
            <person name="Kupriyanova-Ashina F.G."/>
            <person name="Shakirov T.R."/>
            <person name="Vafina M.S."/>
            <person name="Ilinskaya O.N."/>
        </authorList>
    </citation>
    <scope>NUCLEOTIDE SEQUENCE [LARGE SCALE GENOMIC DNA]</scope>
    <source>
        <strain evidence="6 9">MX2</strain>
    </source>
</reference>
<comment type="caution">
    <text evidence="7">The sequence shown here is derived from an EMBL/GenBank/DDBJ whole genome shotgun (WGS) entry which is preliminary data.</text>
</comment>
<comment type="caution">
    <text evidence="5">Lacks conserved residue(s) required for the propagation of feature annotation.</text>
</comment>
<evidence type="ECO:0000256" key="4">
    <source>
        <dbReference type="ARBA" id="ARBA00023270"/>
    </source>
</evidence>
<sequence length="259" mass="25882">MPRHQLHLDARSPSIIVPITAGDLTQLEQQAAALADDPVVDLVEWRVDLYEPAPARSGAAAAEAGTSTDPGPAVAALEALAGLLPDTPILATFRTTAEGGSAGITDDAYIALVASLAATGLVAAVDVEHRHPRAARAIEAAHAHGTSVVASNHDFDATPPAAEIVARLEAMEAAGADVAKIAVMPRSAADVVTLIAATESRHRVAGIPLITMSMGALGAVTRIGGGTFGSAATFATVGAASAPGQLPAVGVRAALDLLG</sequence>
<dbReference type="GO" id="GO:0009423">
    <property type="term" value="P:chorismate biosynthetic process"/>
    <property type="evidence" value="ECO:0007669"/>
    <property type="project" value="UniProtKB-UniRule"/>
</dbReference>
<evidence type="ECO:0000256" key="2">
    <source>
        <dbReference type="ARBA" id="ARBA00023141"/>
    </source>
</evidence>
<protein>
    <recommendedName>
        <fullName evidence="5">3-dehydroquinate dehydratase</fullName>
        <shortName evidence="5">3-dehydroquinase</shortName>
        <ecNumber evidence="5">4.2.1.10</ecNumber>
    </recommendedName>
    <alternativeName>
        <fullName evidence="5">Type I DHQase</fullName>
    </alternativeName>
    <alternativeName>
        <fullName evidence="5">Type I dehydroquinase</fullName>
        <shortName evidence="5">DHQ1</shortName>
    </alternativeName>
</protein>
<feature type="binding site" evidence="5">
    <location>
        <position position="222"/>
    </location>
    <ligand>
        <name>3-dehydroquinate</name>
        <dbReference type="ChEBI" id="CHEBI:32364"/>
    </ligand>
</feature>
<dbReference type="PANTHER" id="PTHR43699">
    <property type="entry name" value="3-DEHYDROQUINATE DEHYDRATASE"/>
    <property type="match status" value="1"/>
</dbReference>
<evidence type="ECO:0000313" key="6">
    <source>
        <dbReference type="EMBL" id="MDN4505784.1"/>
    </source>
</evidence>
<reference evidence="7 8" key="1">
    <citation type="submission" date="2018-06" db="EMBL/GenBank/DDBJ databases">
        <title>Whole genome sequencing of four bacterial strains from South Shetland trench revealing bio-synthetic gene clusters.</title>
        <authorList>
            <person name="Abdel-Mageed W.M."/>
            <person name="Lehri B."/>
            <person name="Jarmusch S.A."/>
            <person name="Miranda K."/>
            <person name="Goodfellow M."/>
            <person name="Jaspars M."/>
            <person name="Karlyshev A.V."/>
        </authorList>
    </citation>
    <scope>NUCLEOTIDE SEQUENCE [LARGE SCALE GENOMIC DNA]</scope>
    <source>
        <strain evidence="7 8">SST1</strain>
    </source>
</reference>
<feature type="active site" description="Proton donor/acceptor" evidence="5">
    <location>
        <position position="153"/>
    </location>
</feature>
<dbReference type="HAMAP" id="MF_00214">
    <property type="entry name" value="AroD"/>
    <property type="match status" value="1"/>
</dbReference>
<dbReference type="GO" id="GO:0008652">
    <property type="term" value="P:amino acid biosynthetic process"/>
    <property type="evidence" value="ECO:0007669"/>
    <property type="project" value="UniProtKB-KW"/>
</dbReference>
<dbReference type="RefSeq" id="WP_069389922.1">
    <property type="nucleotide sequence ID" value="NZ_JAPWIO010000009.1"/>
</dbReference>
<comment type="catalytic activity">
    <reaction evidence="1 5">
        <text>3-dehydroquinate = 3-dehydroshikimate + H2O</text>
        <dbReference type="Rhea" id="RHEA:21096"/>
        <dbReference type="ChEBI" id="CHEBI:15377"/>
        <dbReference type="ChEBI" id="CHEBI:16630"/>
        <dbReference type="ChEBI" id="CHEBI:32364"/>
        <dbReference type="EC" id="4.2.1.10"/>
    </reaction>
</comment>
<dbReference type="NCBIfam" id="TIGR01093">
    <property type="entry name" value="aroD"/>
    <property type="match status" value="1"/>
</dbReference>
<dbReference type="Pfam" id="PF01487">
    <property type="entry name" value="DHquinase_I"/>
    <property type="match status" value="1"/>
</dbReference>
<dbReference type="EMBL" id="QNTT01000019">
    <property type="protein sequence ID" value="RBA36382.1"/>
    <property type="molecule type" value="Genomic_DNA"/>
</dbReference>
<dbReference type="AlphaFoldDB" id="A0A365PA58"/>
<evidence type="ECO:0000313" key="9">
    <source>
        <dbReference type="Proteomes" id="UP001172702"/>
    </source>
</evidence>